<evidence type="ECO:0000256" key="2">
    <source>
        <dbReference type="ARBA" id="ARBA00022801"/>
    </source>
</evidence>
<reference evidence="6" key="1">
    <citation type="journal article" date="2019" name="Int. J. Syst. Evol. Microbiol.">
        <title>The Global Catalogue of Microorganisms (GCM) 10K type strain sequencing project: providing services to taxonomists for standard genome sequencing and annotation.</title>
        <authorList>
            <consortium name="The Broad Institute Genomics Platform"/>
            <consortium name="The Broad Institute Genome Sequencing Center for Infectious Disease"/>
            <person name="Wu L."/>
            <person name="Ma J."/>
        </authorList>
    </citation>
    <scope>NUCLEOTIDE SEQUENCE [LARGE SCALE GENOMIC DNA]</scope>
    <source>
        <strain evidence="6">CGMCC 1.8957</strain>
    </source>
</reference>
<dbReference type="SUPFAM" id="SSF54637">
    <property type="entry name" value="Thioesterase/thiol ester dehydrase-isomerase"/>
    <property type="match status" value="1"/>
</dbReference>
<dbReference type="InterPro" id="IPR006683">
    <property type="entry name" value="Thioestr_dom"/>
</dbReference>
<dbReference type="Pfam" id="PF03061">
    <property type="entry name" value="4HBT"/>
    <property type="match status" value="1"/>
</dbReference>
<evidence type="ECO:0000256" key="1">
    <source>
        <dbReference type="ARBA" id="ARBA00010458"/>
    </source>
</evidence>
<keyword evidence="2 3" id="KW-0378">Hydrolase</keyword>
<protein>
    <recommendedName>
        <fullName evidence="4">HotDog ACOT-type domain-containing protein</fullName>
    </recommendedName>
</protein>
<comment type="similarity">
    <text evidence="1">Belongs to the acyl coenzyme A hydrolase family.</text>
</comment>
<evidence type="ECO:0000259" key="4">
    <source>
        <dbReference type="PROSITE" id="PS51770"/>
    </source>
</evidence>
<dbReference type="InterPro" id="IPR033120">
    <property type="entry name" value="HOTDOG_ACOT"/>
</dbReference>
<dbReference type="CDD" id="cd03442">
    <property type="entry name" value="BFIT_BACH"/>
    <property type="match status" value="1"/>
</dbReference>
<organism evidence="5 6">
    <name type="scientific">Sphingomonas glacialis</name>
    <dbReference type="NCBI Taxonomy" id="658225"/>
    <lineage>
        <taxon>Bacteria</taxon>
        <taxon>Pseudomonadati</taxon>
        <taxon>Pseudomonadota</taxon>
        <taxon>Alphaproteobacteria</taxon>
        <taxon>Sphingomonadales</taxon>
        <taxon>Sphingomonadaceae</taxon>
        <taxon>Sphingomonas</taxon>
    </lineage>
</organism>
<proteinExistence type="inferred from homology"/>
<evidence type="ECO:0000256" key="3">
    <source>
        <dbReference type="PROSITE-ProRule" id="PRU01106"/>
    </source>
</evidence>
<gene>
    <name evidence="5" type="ORF">GCM10008023_02050</name>
</gene>
<comment type="caution">
    <text evidence="5">The sequence shown here is derived from an EMBL/GenBank/DDBJ whole genome shotgun (WGS) entry which is preliminary data.</text>
</comment>
<dbReference type="PANTHER" id="PTHR11049:SF5">
    <property type="entry name" value="ACYL-COA THIOESTER HYDROLASE YCIA"/>
    <property type="match status" value="1"/>
</dbReference>
<keyword evidence="6" id="KW-1185">Reference proteome</keyword>
<dbReference type="RefSeq" id="WP_189674754.1">
    <property type="nucleotide sequence ID" value="NZ_BNAQ01000001.1"/>
</dbReference>
<evidence type="ECO:0000313" key="6">
    <source>
        <dbReference type="Proteomes" id="UP000652430"/>
    </source>
</evidence>
<dbReference type="PROSITE" id="PS51770">
    <property type="entry name" value="HOTDOG_ACOT"/>
    <property type="match status" value="1"/>
</dbReference>
<dbReference type="Gene3D" id="3.10.129.10">
    <property type="entry name" value="Hotdog Thioesterase"/>
    <property type="match status" value="1"/>
</dbReference>
<sequence length="132" mass="13931">MTDLPPTTAPAIRATAMACDANPYGKIFVGWLMGQMALAAGSVASRHCGGRAPVVAADGFSFTAPVEIGDEVSFHAEIVKTGRSSMTVAVDVWRRDRHGLATQLAARGTYILVSMGEDDRPRPLVIEESSLG</sequence>
<dbReference type="EMBL" id="BNAQ01000001">
    <property type="protein sequence ID" value="GHH07702.1"/>
    <property type="molecule type" value="Genomic_DNA"/>
</dbReference>
<dbReference type="PANTHER" id="PTHR11049">
    <property type="entry name" value="ACYL COENZYME A THIOESTER HYDROLASE"/>
    <property type="match status" value="1"/>
</dbReference>
<evidence type="ECO:0000313" key="5">
    <source>
        <dbReference type="EMBL" id="GHH07702.1"/>
    </source>
</evidence>
<name>A0ABQ3L7G1_9SPHN</name>
<accession>A0ABQ3L7G1</accession>
<feature type="domain" description="HotDog ACOT-type" evidence="4">
    <location>
        <begin position="6"/>
        <end position="118"/>
    </location>
</feature>
<dbReference type="InterPro" id="IPR029069">
    <property type="entry name" value="HotDog_dom_sf"/>
</dbReference>
<dbReference type="Proteomes" id="UP000652430">
    <property type="component" value="Unassembled WGS sequence"/>
</dbReference>
<dbReference type="InterPro" id="IPR040170">
    <property type="entry name" value="Cytosol_ACT"/>
</dbReference>